<keyword evidence="3" id="KW-0804">Transcription</keyword>
<proteinExistence type="predicted"/>
<dbReference type="GO" id="GO:0000976">
    <property type="term" value="F:transcription cis-regulatory region binding"/>
    <property type="evidence" value="ECO:0007669"/>
    <property type="project" value="TreeGrafter"/>
</dbReference>
<dbReference type="PATRIC" id="fig|1127483.3.peg.325"/>
<dbReference type="InterPro" id="IPR032687">
    <property type="entry name" value="AraC-type_N"/>
</dbReference>
<dbReference type="Gene3D" id="1.10.10.60">
    <property type="entry name" value="Homeodomain-like"/>
    <property type="match status" value="1"/>
</dbReference>
<dbReference type="Pfam" id="PF12625">
    <property type="entry name" value="Arabinose_bd"/>
    <property type="match status" value="1"/>
</dbReference>
<gene>
    <name evidence="5" type="ORF">OR16_01575</name>
</gene>
<reference evidence="5 6" key="1">
    <citation type="journal article" date="2012" name="J. Bacteriol.">
        <title>De Novo Genome Project of Cupriavidus basilensis OR16.</title>
        <authorList>
            <person name="Cserhati M."/>
            <person name="Kriszt B."/>
            <person name="Szoboszlay S."/>
            <person name="Toth A."/>
            <person name="Szabo I."/>
            <person name="Tancsics A."/>
            <person name="Nagy I."/>
            <person name="Horvath B."/>
            <person name="Nagy I."/>
            <person name="Kukolya J."/>
        </authorList>
    </citation>
    <scope>NUCLEOTIDE SEQUENCE [LARGE SCALE GENOMIC DNA]</scope>
    <source>
        <strain evidence="5 6">OR16</strain>
    </source>
</reference>
<evidence type="ECO:0000256" key="3">
    <source>
        <dbReference type="ARBA" id="ARBA00023163"/>
    </source>
</evidence>
<evidence type="ECO:0000256" key="1">
    <source>
        <dbReference type="ARBA" id="ARBA00023015"/>
    </source>
</evidence>
<keyword evidence="2" id="KW-0238">DNA-binding</keyword>
<evidence type="ECO:0000256" key="2">
    <source>
        <dbReference type="ARBA" id="ARBA00023125"/>
    </source>
</evidence>
<organism evidence="5 6">
    <name type="scientific">Cupriavidus basilensis OR16</name>
    <dbReference type="NCBI Taxonomy" id="1127483"/>
    <lineage>
        <taxon>Bacteria</taxon>
        <taxon>Pseudomonadati</taxon>
        <taxon>Pseudomonadota</taxon>
        <taxon>Betaproteobacteria</taxon>
        <taxon>Burkholderiales</taxon>
        <taxon>Burkholderiaceae</taxon>
        <taxon>Cupriavidus</taxon>
    </lineage>
</organism>
<evidence type="ECO:0000313" key="5">
    <source>
        <dbReference type="EMBL" id="EHP44676.1"/>
    </source>
</evidence>
<dbReference type="PANTHER" id="PTHR47894">
    <property type="entry name" value="HTH-TYPE TRANSCRIPTIONAL REGULATOR GADX"/>
    <property type="match status" value="1"/>
</dbReference>
<dbReference type="Pfam" id="PF12833">
    <property type="entry name" value="HTH_18"/>
    <property type="match status" value="1"/>
</dbReference>
<dbReference type="GO" id="GO:0003700">
    <property type="term" value="F:DNA-binding transcription factor activity"/>
    <property type="evidence" value="ECO:0007669"/>
    <property type="project" value="InterPro"/>
</dbReference>
<dbReference type="PANTHER" id="PTHR47894:SF1">
    <property type="entry name" value="HTH-TYPE TRANSCRIPTIONAL REGULATOR VQSM"/>
    <property type="match status" value="1"/>
</dbReference>
<dbReference type="InterPro" id="IPR009057">
    <property type="entry name" value="Homeodomain-like_sf"/>
</dbReference>
<dbReference type="PROSITE" id="PS01124">
    <property type="entry name" value="HTH_ARAC_FAMILY_2"/>
    <property type="match status" value="1"/>
</dbReference>
<dbReference type="InterPro" id="IPR018060">
    <property type="entry name" value="HTH_AraC"/>
</dbReference>
<protein>
    <submittedName>
        <fullName evidence="5">Transcriptional regulator</fullName>
    </submittedName>
</protein>
<accession>H1RYI5</accession>
<dbReference type="SUPFAM" id="SSF46689">
    <property type="entry name" value="Homeodomain-like"/>
    <property type="match status" value="1"/>
</dbReference>
<dbReference type="SMART" id="SM00342">
    <property type="entry name" value="HTH_ARAC"/>
    <property type="match status" value="1"/>
</dbReference>
<dbReference type="EMBL" id="AHJE01000003">
    <property type="protein sequence ID" value="EHP44676.1"/>
    <property type="molecule type" value="Genomic_DNA"/>
</dbReference>
<comment type="caution">
    <text evidence="5">The sequence shown here is derived from an EMBL/GenBank/DDBJ whole genome shotgun (WGS) entry which is preliminary data.</text>
</comment>
<dbReference type="AlphaFoldDB" id="H1RYI5"/>
<name>H1RYI5_9BURK</name>
<sequence length="334" mass="37178">MCLMADFSVAHGLTLPAVLAGTGITEAQLMDPDLLVRGEQELRLIRNMLDRLGDPPALGIEVGQCYHFTAFGVLGLAIFSNQTLRAALDVALQYFDLTFAFTTFRVEESGQQTRLVLDDEDIPEGLRQFNVERDMTAFLTVVRDLFVAAPIQEAVHLRLARPDSTEPYRRVFGVEPAFGMPHNAILLDSKLLAERLPQANALAQSAARDQCRKLLDARRARIGLAARVRDLLAARCAEMPDMTAAAGSLFMTARTLRRRLQDEGTTYAELRDEVRQTLAEAFLSGPHQSIDQIAARLGYAEATSFINAFRRWRGQTPHAFRLALRTASYGSERR</sequence>
<feature type="domain" description="HTH araC/xylS-type" evidence="4">
    <location>
        <begin position="226"/>
        <end position="323"/>
    </location>
</feature>
<evidence type="ECO:0000313" key="6">
    <source>
        <dbReference type="Proteomes" id="UP000005808"/>
    </source>
</evidence>
<dbReference type="Proteomes" id="UP000005808">
    <property type="component" value="Unassembled WGS sequence"/>
</dbReference>
<evidence type="ECO:0000259" key="4">
    <source>
        <dbReference type="PROSITE" id="PS01124"/>
    </source>
</evidence>
<dbReference type="GO" id="GO:0005829">
    <property type="term" value="C:cytosol"/>
    <property type="evidence" value="ECO:0007669"/>
    <property type="project" value="TreeGrafter"/>
</dbReference>
<keyword evidence="1" id="KW-0805">Transcription regulation</keyword>